<name>A0A0A9HSR0_ARUDO</name>
<proteinExistence type="predicted"/>
<feature type="transmembrane region" description="Helical" evidence="1">
    <location>
        <begin position="42"/>
        <end position="64"/>
    </location>
</feature>
<evidence type="ECO:0000313" key="2">
    <source>
        <dbReference type="EMBL" id="JAE39762.1"/>
    </source>
</evidence>
<organism evidence="2">
    <name type="scientific">Arundo donax</name>
    <name type="common">Giant reed</name>
    <name type="synonym">Donax arundinaceus</name>
    <dbReference type="NCBI Taxonomy" id="35708"/>
    <lineage>
        <taxon>Eukaryota</taxon>
        <taxon>Viridiplantae</taxon>
        <taxon>Streptophyta</taxon>
        <taxon>Embryophyta</taxon>
        <taxon>Tracheophyta</taxon>
        <taxon>Spermatophyta</taxon>
        <taxon>Magnoliopsida</taxon>
        <taxon>Liliopsida</taxon>
        <taxon>Poales</taxon>
        <taxon>Poaceae</taxon>
        <taxon>PACMAD clade</taxon>
        <taxon>Arundinoideae</taxon>
        <taxon>Arundineae</taxon>
        <taxon>Arundo</taxon>
    </lineage>
</organism>
<evidence type="ECO:0000256" key="1">
    <source>
        <dbReference type="SAM" id="Phobius"/>
    </source>
</evidence>
<protein>
    <submittedName>
        <fullName evidence="2">Uncharacterized protein</fullName>
    </submittedName>
</protein>
<sequence>MLDSEHYLPDTLVCICIWLSEELVFHIILIQSFHNKNSCLDFAISPGKTASVICLCGICLAVLAL</sequence>
<dbReference type="AlphaFoldDB" id="A0A0A9HSR0"/>
<keyword evidence="1" id="KW-0812">Transmembrane</keyword>
<accession>A0A0A9HSR0</accession>
<reference evidence="2" key="2">
    <citation type="journal article" date="2015" name="Data Brief">
        <title>Shoot transcriptome of the giant reed, Arundo donax.</title>
        <authorList>
            <person name="Barrero R.A."/>
            <person name="Guerrero F.D."/>
            <person name="Moolhuijzen P."/>
            <person name="Goolsby J.A."/>
            <person name="Tidwell J."/>
            <person name="Bellgard S.E."/>
            <person name="Bellgard M.I."/>
        </authorList>
    </citation>
    <scope>NUCLEOTIDE SEQUENCE</scope>
    <source>
        <tissue evidence="2">Shoot tissue taken approximately 20 cm above the soil surface</tissue>
    </source>
</reference>
<keyword evidence="1" id="KW-1133">Transmembrane helix</keyword>
<dbReference type="EMBL" id="GBRH01158134">
    <property type="protein sequence ID" value="JAE39762.1"/>
    <property type="molecule type" value="Transcribed_RNA"/>
</dbReference>
<reference evidence="2" key="1">
    <citation type="submission" date="2014-09" db="EMBL/GenBank/DDBJ databases">
        <authorList>
            <person name="Magalhaes I.L.F."/>
            <person name="Oliveira U."/>
            <person name="Santos F.R."/>
            <person name="Vidigal T.H.D.A."/>
            <person name="Brescovit A.D."/>
            <person name="Santos A.J."/>
        </authorList>
    </citation>
    <scope>NUCLEOTIDE SEQUENCE</scope>
    <source>
        <tissue evidence="2">Shoot tissue taken approximately 20 cm above the soil surface</tissue>
    </source>
</reference>
<keyword evidence="1" id="KW-0472">Membrane</keyword>